<organism evidence="10 11">
    <name type="scientific">Pseudoalteromonas ruthenica</name>
    <dbReference type="NCBI Taxonomy" id="151081"/>
    <lineage>
        <taxon>Bacteria</taxon>
        <taxon>Pseudomonadati</taxon>
        <taxon>Pseudomonadota</taxon>
        <taxon>Gammaproteobacteria</taxon>
        <taxon>Alteromonadales</taxon>
        <taxon>Pseudoalteromonadaceae</taxon>
        <taxon>Pseudoalteromonas</taxon>
    </lineage>
</organism>
<dbReference type="Gene3D" id="3.40.50.10740">
    <property type="entry name" value="Class I glutamine amidotransferase-like"/>
    <property type="match status" value="1"/>
</dbReference>
<dbReference type="GeneID" id="58230215"/>
<evidence type="ECO:0000256" key="4">
    <source>
        <dbReference type="ARBA" id="ARBA00022801"/>
    </source>
</evidence>
<dbReference type="InterPro" id="IPR003507">
    <property type="entry name" value="S66_fam"/>
</dbReference>
<keyword evidence="5" id="KW-0720">Serine protease</keyword>
<feature type="signal peptide" evidence="7">
    <location>
        <begin position="1"/>
        <end position="25"/>
    </location>
</feature>
<dbReference type="InterPro" id="IPR029062">
    <property type="entry name" value="Class_I_gatase-like"/>
</dbReference>
<protein>
    <submittedName>
        <fullName evidence="10">Microcin C7 resistance protein MccF</fullName>
    </submittedName>
</protein>
<dbReference type="PANTHER" id="PTHR30237:SF2">
    <property type="entry name" value="MUREIN TETRAPEPTIDE CARBOXYPEPTIDASE"/>
    <property type="match status" value="1"/>
</dbReference>
<feature type="active site" description="Charge relay system" evidence="6">
    <location>
        <position position="319"/>
    </location>
</feature>
<keyword evidence="7" id="KW-0732">Signal</keyword>
<dbReference type="GO" id="GO:0004180">
    <property type="term" value="F:carboxypeptidase activity"/>
    <property type="evidence" value="ECO:0007669"/>
    <property type="project" value="UniProtKB-KW"/>
</dbReference>
<dbReference type="InterPro" id="IPR040921">
    <property type="entry name" value="Peptidase_S66C"/>
</dbReference>
<feature type="active site" description="Nucleophile" evidence="6">
    <location>
        <position position="145"/>
    </location>
</feature>
<dbReference type="Gene3D" id="3.50.30.60">
    <property type="entry name" value="LD-carboxypeptidase A C-terminal domain-like"/>
    <property type="match status" value="1"/>
</dbReference>
<dbReference type="EMBL" id="JXXZ01000018">
    <property type="protein sequence ID" value="KJY96281.1"/>
    <property type="molecule type" value="Genomic_DNA"/>
</dbReference>
<keyword evidence="4" id="KW-0378">Hydrolase</keyword>
<dbReference type="GO" id="GO:0008236">
    <property type="term" value="F:serine-type peptidase activity"/>
    <property type="evidence" value="ECO:0007669"/>
    <property type="project" value="UniProtKB-KW"/>
</dbReference>
<feature type="chain" id="PRO_5002474780" evidence="7">
    <location>
        <begin position="26"/>
        <end position="349"/>
    </location>
</feature>
<dbReference type="PROSITE" id="PS51318">
    <property type="entry name" value="TAT"/>
    <property type="match status" value="1"/>
</dbReference>
<dbReference type="InterPro" id="IPR027478">
    <property type="entry name" value="LdcA_N"/>
</dbReference>
<dbReference type="SUPFAM" id="SSF141986">
    <property type="entry name" value="LD-carboxypeptidase A C-terminal domain-like"/>
    <property type="match status" value="1"/>
</dbReference>
<dbReference type="Pfam" id="PF02016">
    <property type="entry name" value="Peptidase_S66"/>
    <property type="match status" value="1"/>
</dbReference>
<dbReference type="RefSeq" id="WP_045979759.1">
    <property type="nucleotide sequence ID" value="NZ_JXXY01000012.1"/>
</dbReference>
<dbReference type="InterPro" id="IPR040449">
    <property type="entry name" value="Peptidase_S66_N"/>
</dbReference>
<dbReference type="AlphaFoldDB" id="A0A0F4PPU0"/>
<dbReference type="PATRIC" id="fig|151081.8.peg.2451"/>
<evidence type="ECO:0000313" key="11">
    <source>
        <dbReference type="Proteomes" id="UP000033664"/>
    </source>
</evidence>
<evidence type="ECO:0000256" key="1">
    <source>
        <dbReference type="ARBA" id="ARBA00010233"/>
    </source>
</evidence>
<comment type="similarity">
    <text evidence="1">Belongs to the peptidase S66 family.</text>
</comment>
<evidence type="ECO:0000256" key="6">
    <source>
        <dbReference type="PIRSR" id="PIRSR028757-1"/>
    </source>
</evidence>
<feature type="domain" description="LD-carboxypeptidase N-terminal" evidence="8">
    <location>
        <begin position="48"/>
        <end position="165"/>
    </location>
</feature>
<dbReference type="Proteomes" id="UP000033664">
    <property type="component" value="Unassembled WGS sequence"/>
</dbReference>
<sequence length="349" mass="37823">MNKRHFLKSCTLLGAGALLAPAAQAIGVPQQSTLATLKPKALPTDATIGIASPSAATAEHKDIILAQQLIKALGYRVKLSPHIMARRGHLAGLDQQRADDLNGFFADPNVDAIVCLRGGSGAARILPLLDYQIIKANPKPLLGYSDITALHNALLAKTGLISFHGPNATSQWNPFNVHQFKQLFVHRERVLYQNLDKADDELVNRHYLTQTITSGQSQGHLIGGNLSVLSALAGSDYLPNFEGAILFLEDIDEAPYRIDRMMSTLKLMGALDKINGFVFGDCNQCQPGSGYGSLTLEQIWADYIAPLNIPAYHGAMIGHIDRQFILPVGAQVKLDADQGSIRVLEEVFS</sequence>
<comment type="caution">
    <text evidence="10">The sequence shown here is derived from an EMBL/GenBank/DDBJ whole genome shotgun (WGS) entry which is preliminary data.</text>
</comment>
<keyword evidence="2" id="KW-0121">Carboxypeptidase</keyword>
<dbReference type="OrthoDB" id="9807329at2"/>
<dbReference type="CDD" id="cd07025">
    <property type="entry name" value="Peptidase_S66"/>
    <property type="match status" value="1"/>
</dbReference>
<dbReference type="Pfam" id="PF17676">
    <property type="entry name" value="Peptidase_S66C"/>
    <property type="match status" value="1"/>
</dbReference>
<dbReference type="PANTHER" id="PTHR30237">
    <property type="entry name" value="MURAMOYLTETRAPEPTIDE CARBOXYPEPTIDASE"/>
    <property type="match status" value="1"/>
</dbReference>
<evidence type="ECO:0000259" key="9">
    <source>
        <dbReference type="Pfam" id="PF17676"/>
    </source>
</evidence>
<evidence type="ECO:0000256" key="2">
    <source>
        <dbReference type="ARBA" id="ARBA00022645"/>
    </source>
</evidence>
<gene>
    <name evidence="10" type="ORF">TW72_17105</name>
</gene>
<keyword evidence="3" id="KW-0645">Protease</keyword>
<proteinExistence type="inferred from homology"/>
<evidence type="ECO:0000313" key="10">
    <source>
        <dbReference type="EMBL" id="KJY96281.1"/>
    </source>
</evidence>
<evidence type="ECO:0000256" key="7">
    <source>
        <dbReference type="SAM" id="SignalP"/>
    </source>
</evidence>
<evidence type="ECO:0000259" key="8">
    <source>
        <dbReference type="Pfam" id="PF02016"/>
    </source>
</evidence>
<feature type="domain" description="LD-carboxypeptidase C-terminal" evidence="9">
    <location>
        <begin position="218"/>
        <end position="334"/>
    </location>
</feature>
<evidence type="ECO:0000256" key="3">
    <source>
        <dbReference type="ARBA" id="ARBA00022670"/>
    </source>
</evidence>
<feature type="active site" description="Charge relay system" evidence="6">
    <location>
        <position position="249"/>
    </location>
</feature>
<dbReference type="InterPro" id="IPR027461">
    <property type="entry name" value="Carboxypeptidase_A_C_sf"/>
</dbReference>
<dbReference type="SUPFAM" id="SSF52317">
    <property type="entry name" value="Class I glutamine amidotransferase-like"/>
    <property type="match status" value="1"/>
</dbReference>
<dbReference type="GO" id="GO:0006508">
    <property type="term" value="P:proteolysis"/>
    <property type="evidence" value="ECO:0007669"/>
    <property type="project" value="UniProtKB-KW"/>
</dbReference>
<dbReference type="InterPro" id="IPR006311">
    <property type="entry name" value="TAT_signal"/>
</dbReference>
<dbReference type="PIRSF" id="PIRSF028757">
    <property type="entry name" value="LD-carboxypeptidase"/>
    <property type="match status" value="1"/>
</dbReference>
<name>A0A0F4PPU0_9GAMM</name>
<accession>A0A0F4PPU0</accession>
<evidence type="ECO:0000256" key="5">
    <source>
        <dbReference type="ARBA" id="ARBA00022825"/>
    </source>
</evidence>
<dbReference type="eggNOG" id="COG1619">
    <property type="taxonomic scope" value="Bacteria"/>
</dbReference>
<reference evidence="10" key="1">
    <citation type="journal article" date="2015" name="BMC Genomics">
        <title>Genome mining reveals unlocked bioactive potential of marine Gram-negative bacteria.</title>
        <authorList>
            <person name="Machado H."/>
            <person name="Sonnenschein E.C."/>
            <person name="Melchiorsen J."/>
            <person name="Gram L."/>
        </authorList>
    </citation>
    <scope>NUCLEOTIDE SEQUENCE [LARGE SCALE GENOMIC DNA]</scope>
    <source>
        <strain evidence="10">S3137</strain>
    </source>
</reference>
<keyword evidence="11" id="KW-1185">Reference proteome</keyword>